<evidence type="ECO:0000256" key="2">
    <source>
        <dbReference type="ARBA" id="ARBA00003213"/>
    </source>
</evidence>
<comment type="subunit">
    <text evidence="10">Monomer.</text>
</comment>
<name>A0A1I0MQG1_9FLAO</name>
<evidence type="ECO:0000256" key="13">
    <source>
        <dbReference type="RuleBase" id="RU003785"/>
    </source>
</evidence>
<dbReference type="OrthoDB" id="9776390at2"/>
<evidence type="ECO:0000256" key="12">
    <source>
        <dbReference type="RuleBase" id="RU003784"/>
    </source>
</evidence>
<dbReference type="InterPro" id="IPR039657">
    <property type="entry name" value="Dimethylallyltransferase"/>
</dbReference>
<evidence type="ECO:0000313" key="15">
    <source>
        <dbReference type="Proteomes" id="UP000199469"/>
    </source>
</evidence>
<evidence type="ECO:0000313" key="14">
    <source>
        <dbReference type="EMBL" id="SEV90806.1"/>
    </source>
</evidence>
<keyword evidence="7 10" id="KW-0067">ATP-binding</keyword>
<dbReference type="GO" id="GO:0006400">
    <property type="term" value="P:tRNA modification"/>
    <property type="evidence" value="ECO:0007669"/>
    <property type="project" value="TreeGrafter"/>
</dbReference>
<dbReference type="RefSeq" id="WP_089790126.1">
    <property type="nucleotide sequence ID" value="NZ_FOIU01000001.1"/>
</dbReference>
<comment type="cofactor">
    <cofactor evidence="1 10">
        <name>Mg(2+)</name>
        <dbReference type="ChEBI" id="CHEBI:18420"/>
    </cofactor>
</comment>
<dbReference type="Proteomes" id="UP000199469">
    <property type="component" value="Unassembled WGS sequence"/>
</dbReference>
<dbReference type="GO" id="GO:0052381">
    <property type="term" value="F:tRNA dimethylallyltransferase activity"/>
    <property type="evidence" value="ECO:0007669"/>
    <property type="project" value="UniProtKB-UniRule"/>
</dbReference>
<comment type="similarity">
    <text evidence="3 10 13">Belongs to the IPP transferase family.</text>
</comment>
<keyword evidence="5 10" id="KW-0819">tRNA processing</keyword>
<keyword evidence="15" id="KW-1185">Reference proteome</keyword>
<sequence length="306" mass="35725">MKKKNLISVVGPTGIGKTRLAIDLAKHFDTEIVSCDSRQFFKEMKIGTASPSSEELAEAPHHFIGNLSVEEYYSIGQYEEDALKKLKELFENHDTVILVGGSMMYEKAVIEGLNDLPEADEDNQKKLHEIFEKEGIEKLQEILKELDPEYFTVVDFHNHRRLLRAIDVIWQTNKKYSEQIAVSQDSRDFNVIRIGIEAPREELYDRINRRVDIMMEKGLLEEAKSLEKFKHLTALNTVGYAELFKYFDGEWDLDFAVSEIKKNSRRYAKRQLTWYRKADDIHYLPLGYSQEDFDGLIEYINEQILK</sequence>
<evidence type="ECO:0000256" key="10">
    <source>
        <dbReference type="HAMAP-Rule" id="MF_00185"/>
    </source>
</evidence>
<dbReference type="NCBIfam" id="TIGR00174">
    <property type="entry name" value="miaA"/>
    <property type="match status" value="1"/>
</dbReference>
<accession>A0A1I0MQG1</accession>
<feature type="binding site" evidence="10">
    <location>
        <begin position="13"/>
        <end position="18"/>
    </location>
    <ligand>
        <name>substrate</name>
    </ligand>
</feature>
<dbReference type="Pfam" id="PF01715">
    <property type="entry name" value="IPPT"/>
    <property type="match status" value="1"/>
</dbReference>
<dbReference type="InterPro" id="IPR027417">
    <property type="entry name" value="P-loop_NTPase"/>
</dbReference>
<evidence type="ECO:0000256" key="6">
    <source>
        <dbReference type="ARBA" id="ARBA00022741"/>
    </source>
</evidence>
<gene>
    <name evidence="10" type="primary">miaA</name>
    <name evidence="14" type="ORF">SAMN05421841_0138</name>
</gene>
<keyword evidence="6 10" id="KW-0547">Nucleotide-binding</keyword>
<dbReference type="PANTHER" id="PTHR11088">
    <property type="entry name" value="TRNA DIMETHYLALLYLTRANSFERASE"/>
    <property type="match status" value="1"/>
</dbReference>
<evidence type="ECO:0000256" key="9">
    <source>
        <dbReference type="ARBA" id="ARBA00049563"/>
    </source>
</evidence>
<keyword evidence="8 10" id="KW-0460">Magnesium</keyword>
<dbReference type="GO" id="GO:0005524">
    <property type="term" value="F:ATP binding"/>
    <property type="evidence" value="ECO:0007669"/>
    <property type="project" value="UniProtKB-UniRule"/>
</dbReference>
<dbReference type="Gene3D" id="3.40.50.300">
    <property type="entry name" value="P-loop containing nucleotide triphosphate hydrolases"/>
    <property type="match status" value="1"/>
</dbReference>
<dbReference type="SUPFAM" id="SSF52540">
    <property type="entry name" value="P-loop containing nucleoside triphosphate hydrolases"/>
    <property type="match status" value="2"/>
</dbReference>
<evidence type="ECO:0000256" key="3">
    <source>
        <dbReference type="ARBA" id="ARBA00005842"/>
    </source>
</evidence>
<evidence type="ECO:0000256" key="1">
    <source>
        <dbReference type="ARBA" id="ARBA00001946"/>
    </source>
</evidence>
<dbReference type="InterPro" id="IPR018022">
    <property type="entry name" value="IPT"/>
</dbReference>
<reference evidence="15" key="1">
    <citation type="submission" date="2016-10" db="EMBL/GenBank/DDBJ databases">
        <authorList>
            <person name="Varghese N."/>
            <person name="Submissions S."/>
        </authorList>
    </citation>
    <scope>NUCLEOTIDE SEQUENCE [LARGE SCALE GENOMIC DNA]</scope>
    <source>
        <strain evidence="15">DSM 17724</strain>
    </source>
</reference>
<feature type="region of interest" description="Interaction with substrate tRNA" evidence="10">
    <location>
        <begin position="36"/>
        <end position="39"/>
    </location>
</feature>
<proteinExistence type="inferred from homology"/>
<protein>
    <recommendedName>
        <fullName evidence="10">tRNA dimethylallyltransferase</fullName>
        <ecNumber evidence="10">2.5.1.75</ecNumber>
    </recommendedName>
    <alternativeName>
        <fullName evidence="10">Dimethylallyl diphosphate:tRNA dimethylallyltransferase</fullName>
        <shortName evidence="10">DMAPP:tRNA dimethylallyltransferase</shortName>
        <shortName evidence="10">DMATase</shortName>
    </alternativeName>
    <alternativeName>
        <fullName evidence="10">Isopentenyl-diphosphate:tRNA isopentenyltransferase</fullName>
        <shortName evidence="10">IPP transferase</shortName>
        <shortName evidence="10">IPPT</shortName>
        <shortName evidence="10">IPTase</shortName>
    </alternativeName>
</protein>
<evidence type="ECO:0000256" key="8">
    <source>
        <dbReference type="ARBA" id="ARBA00022842"/>
    </source>
</evidence>
<dbReference type="Gene3D" id="1.10.20.140">
    <property type="match status" value="1"/>
</dbReference>
<dbReference type="AlphaFoldDB" id="A0A1I0MQG1"/>
<comment type="function">
    <text evidence="2 10 12">Catalyzes the transfer of a dimethylallyl group onto the adenine at position 37 in tRNAs that read codons beginning with uridine, leading to the formation of N6-(dimethylallyl)adenosine (i(6)A).</text>
</comment>
<evidence type="ECO:0000256" key="5">
    <source>
        <dbReference type="ARBA" id="ARBA00022694"/>
    </source>
</evidence>
<evidence type="ECO:0000256" key="4">
    <source>
        <dbReference type="ARBA" id="ARBA00022679"/>
    </source>
</evidence>
<organism evidence="14 15">
    <name type="scientific">Chryseobacterium wanjuense</name>
    <dbReference type="NCBI Taxonomy" id="356305"/>
    <lineage>
        <taxon>Bacteria</taxon>
        <taxon>Pseudomonadati</taxon>
        <taxon>Bacteroidota</taxon>
        <taxon>Flavobacteriia</taxon>
        <taxon>Flavobacteriales</taxon>
        <taxon>Weeksellaceae</taxon>
        <taxon>Chryseobacterium group</taxon>
        <taxon>Chryseobacterium</taxon>
    </lineage>
</organism>
<dbReference type="EMBL" id="FOIU01000001">
    <property type="protein sequence ID" value="SEV90806.1"/>
    <property type="molecule type" value="Genomic_DNA"/>
</dbReference>
<comment type="caution">
    <text evidence="10">Lacks conserved residue(s) required for the propagation of feature annotation.</text>
</comment>
<comment type="catalytic activity">
    <reaction evidence="9 10 11">
        <text>adenosine(37) in tRNA + dimethylallyl diphosphate = N(6)-dimethylallyladenosine(37) in tRNA + diphosphate</text>
        <dbReference type="Rhea" id="RHEA:26482"/>
        <dbReference type="Rhea" id="RHEA-COMP:10162"/>
        <dbReference type="Rhea" id="RHEA-COMP:10375"/>
        <dbReference type="ChEBI" id="CHEBI:33019"/>
        <dbReference type="ChEBI" id="CHEBI:57623"/>
        <dbReference type="ChEBI" id="CHEBI:74411"/>
        <dbReference type="ChEBI" id="CHEBI:74415"/>
        <dbReference type="EC" id="2.5.1.75"/>
    </reaction>
</comment>
<feature type="site" description="Interaction with substrate tRNA" evidence="10">
    <location>
        <position position="102"/>
    </location>
</feature>
<dbReference type="HAMAP" id="MF_00185">
    <property type="entry name" value="IPP_trans"/>
    <property type="match status" value="1"/>
</dbReference>
<evidence type="ECO:0000256" key="7">
    <source>
        <dbReference type="ARBA" id="ARBA00022840"/>
    </source>
</evidence>
<dbReference type="EC" id="2.5.1.75" evidence="10"/>
<dbReference type="PANTHER" id="PTHR11088:SF60">
    <property type="entry name" value="TRNA DIMETHYLALLYLTRANSFERASE"/>
    <property type="match status" value="1"/>
</dbReference>
<feature type="binding site" evidence="10">
    <location>
        <begin position="11"/>
        <end position="18"/>
    </location>
    <ligand>
        <name>ATP</name>
        <dbReference type="ChEBI" id="CHEBI:30616"/>
    </ligand>
</feature>
<evidence type="ECO:0000256" key="11">
    <source>
        <dbReference type="RuleBase" id="RU003783"/>
    </source>
</evidence>
<dbReference type="STRING" id="356305.SAMN05421841_0138"/>
<keyword evidence="4 10" id="KW-0808">Transferase</keyword>